<evidence type="ECO:0000313" key="5">
    <source>
        <dbReference type="Proteomes" id="UP000544052"/>
    </source>
</evidence>
<keyword evidence="5" id="KW-1185">Reference proteome</keyword>
<proteinExistence type="predicted"/>
<dbReference type="AlphaFoldDB" id="A0A7W3YB91"/>
<dbReference type="EMBL" id="JACIUZ010000036">
    <property type="protein sequence ID" value="MBB1063160.1"/>
    <property type="molecule type" value="Genomic_DNA"/>
</dbReference>
<name>A0A7W3YB91_9LACO</name>
<evidence type="ECO:0000313" key="4">
    <source>
        <dbReference type="Proteomes" id="UP000518255"/>
    </source>
</evidence>
<comment type="caution">
    <text evidence="3">The sequence shown here is derived from an EMBL/GenBank/DDBJ whole genome shotgun (WGS) entry which is preliminary data.</text>
</comment>
<dbReference type="Proteomes" id="UP000518255">
    <property type="component" value="Unassembled WGS sequence"/>
</dbReference>
<keyword evidence="1" id="KW-0472">Membrane</keyword>
<sequence length="154" mass="17819">MVSKKWTNLAKEFQMMGNVSYDDYIKYLKSLNQKELDEHLLNLEVKYDKRSKIATSFFIVLIISAIGGIISSYVSFAKSVIKVFEPSSTYKAHILLNGSFCFIFLIVLVLLIFVLFIFSSLSNNKKKLLMTKKYIDTQKNNKKKGKKINNERIL</sequence>
<dbReference type="EMBL" id="JACIUY010000042">
    <property type="protein sequence ID" value="MBB1085424.1"/>
    <property type="molecule type" value="Genomic_DNA"/>
</dbReference>
<evidence type="ECO:0000256" key="1">
    <source>
        <dbReference type="SAM" id="Phobius"/>
    </source>
</evidence>
<gene>
    <name evidence="3" type="ORF">H5R63_01155</name>
    <name evidence="2" type="ORF">H5R64_05205</name>
</gene>
<organism evidence="3 4">
    <name type="scientific">Limosilactobacillus fastidiosus</name>
    <dbReference type="NCBI Taxonomy" id="2759855"/>
    <lineage>
        <taxon>Bacteria</taxon>
        <taxon>Bacillati</taxon>
        <taxon>Bacillota</taxon>
        <taxon>Bacilli</taxon>
        <taxon>Lactobacillales</taxon>
        <taxon>Lactobacillaceae</taxon>
        <taxon>Limosilactobacillus</taxon>
    </lineage>
</organism>
<keyword evidence="1" id="KW-0812">Transmembrane</keyword>
<keyword evidence="1" id="KW-1133">Transmembrane helix</keyword>
<dbReference type="RefSeq" id="WP_182580257.1">
    <property type="nucleotide sequence ID" value="NZ_JACIUY010000042.1"/>
</dbReference>
<reference evidence="4 5" key="1">
    <citation type="submission" date="2020-07" db="EMBL/GenBank/DDBJ databases">
        <title>Description of Limosilactobacillus balticus sp. nov., Limosilactobacillus agrestis sp. nov., Limosilactobacillus albertensis sp. nov., Limosilactobacillus rudii sp. nov., Limosilactobacillus fastidiosus sp. nov., five novel Limosilactobacillus species isolated from the vertebrate gastrointestinal tract, and proposal of 6 subspecies of Limosilactobacillus reuteri adapted to the gastrointestinal tract of specific vertebrate hosts.</title>
        <authorList>
            <person name="Li F."/>
            <person name="Cheng C."/>
            <person name="Zheng J."/>
            <person name="Quevedo R.M."/>
            <person name="Li J."/>
            <person name="Roos S."/>
            <person name="Gaenzle M.G."/>
            <person name="Walter J."/>
        </authorList>
    </citation>
    <scope>NUCLEOTIDE SEQUENCE [LARGE SCALE GENOMIC DNA]</scope>
    <source>
        <strain evidence="3 4">WF-MA3-C</strain>
        <strain evidence="2 5">WF-MO7-1</strain>
    </source>
</reference>
<accession>A0A7W3YB91</accession>
<protein>
    <submittedName>
        <fullName evidence="3">Uncharacterized protein</fullName>
    </submittedName>
</protein>
<feature type="transmembrane region" description="Helical" evidence="1">
    <location>
        <begin position="94"/>
        <end position="118"/>
    </location>
</feature>
<evidence type="ECO:0000313" key="2">
    <source>
        <dbReference type="EMBL" id="MBB1063160.1"/>
    </source>
</evidence>
<dbReference type="Proteomes" id="UP000544052">
    <property type="component" value="Unassembled WGS sequence"/>
</dbReference>
<evidence type="ECO:0000313" key="3">
    <source>
        <dbReference type="EMBL" id="MBB1085424.1"/>
    </source>
</evidence>
<feature type="transmembrane region" description="Helical" evidence="1">
    <location>
        <begin position="53"/>
        <end position="74"/>
    </location>
</feature>